<dbReference type="InterPro" id="IPR025959">
    <property type="entry name" value="Winged_HTH_dom"/>
</dbReference>
<dbReference type="AlphaFoldDB" id="A0A315ZCG7"/>
<evidence type="ECO:0000313" key="2">
    <source>
        <dbReference type="EMBL" id="PWJ42809.1"/>
    </source>
</evidence>
<dbReference type="InterPro" id="IPR009057">
    <property type="entry name" value="Homeodomain-like_sf"/>
</dbReference>
<organism evidence="2 3">
    <name type="scientific">Sediminitomix flava</name>
    <dbReference type="NCBI Taxonomy" id="379075"/>
    <lineage>
        <taxon>Bacteria</taxon>
        <taxon>Pseudomonadati</taxon>
        <taxon>Bacteroidota</taxon>
        <taxon>Cytophagia</taxon>
        <taxon>Cytophagales</taxon>
        <taxon>Flammeovirgaceae</taxon>
        <taxon>Sediminitomix</taxon>
    </lineage>
</organism>
<proteinExistence type="predicted"/>
<dbReference type="InterPro" id="IPR036388">
    <property type="entry name" value="WH-like_DNA-bd_sf"/>
</dbReference>
<comment type="caution">
    <text evidence="2">The sequence shown here is derived from an EMBL/GenBank/DDBJ whole genome shotgun (WGS) entry which is preliminary data.</text>
</comment>
<reference evidence="2 3" key="1">
    <citation type="submission" date="2018-03" db="EMBL/GenBank/DDBJ databases">
        <title>Genomic Encyclopedia of Archaeal and Bacterial Type Strains, Phase II (KMG-II): from individual species to whole genera.</title>
        <authorList>
            <person name="Goeker M."/>
        </authorList>
    </citation>
    <scope>NUCLEOTIDE SEQUENCE [LARGE SCALE GENOMIC DNA]</scope>
    <source>
        <strain evidence="2 3">DSM 28229</strain>
    </source>
</reference>
<dbReference type="SUPFAM" id="SSF46689">
    <property type="entry name" value="Homeodomain-like"/>
    <property type="match status" value="1"/>
</dbReference>
<evidence type="ECO:0000313" key="3">
    <source>
        <dbReference type="Proteomes" id="UP000245535"/>
    </source>
</evidence>
<gene>
    <name evidence="2" type="ORF">BC781_102355</name>
</gene>
<dbReference type="Gene3D" id="1.10.10.10">
    <property type="entry name" value="Winged helix-like DNA-binding domain superfamily/Winged helix DNA-binding domain"/>
    <property type="match status" value="1"/>
</dbReference>
<accession>A0A315ZCG7</accession>
<dbReference type="OrthoDB" id="8479510at2"/>
<name>A0A315ZCG7_SEDFL</name>
<dbReference type="EMBL" id="QGDO01000002">
    <property type="protein sequence ID" value="PWJ42809.1"/>
    <property type="molecule type" value="Genomic_DNA"/>
</dbReference>
<dbReference type="RefSeq" id="WP_109616932.1">
    <property type="nucleotide sequence ID" value="NZ_QGDO01000002.1"/>
</dbReference>
<evidence type="ECO:0000259" key="1">
    <source>
        <dbReference type="Pfam" id="PF13592"/>
    </source>
</evidence>
<dbReference type="Pfam" id="PF13592">
    <property type="entry name" value="HTH_33"/>
    <property type="match status" value="1"/>
</dbReference>
<dbReference type="Proteomes" id="UP000245535">
    <property type="component" value="Unassembled WGS sequence"/>
</dbReference>
<feature type="domain" description="Winged helix-turn helix" evidence="1">
    <location>
        <begin position="87"/>
        <end position="130"/>
    </location>
</feature>
<protein>
    <submittedName>
        <fullName evidence="2">Transposase</fullName>
    </submittedName>
</protein>
<keyword evidence="3" id="KW-1185">Reference proteome</keyword>
<sequence length="140" mass="16127">MKELISYQWKTVCRLSDQGMRQYQIAKVLELSESRVSQILKNYHLSGEIPVYDGGNRGATPRLSKENKLDLGEKLKKGAEYYGFKGDIWTLIRVQAVIEKEFGVKYGTSQISNILKEIGWSWQKPKKRLPSGFRKSREVA</sequence>